<keyword evidence="4 6" id="KW-0963">Cytoplasm</keyword>
<feature type="compositionally biased region" description="Low complexity" evidence="7">
    <location>
        <begin position="341"/>
        <end position="352"/>
    </location>
</feature>
<feature type="compositionally biased region" description="Polar residues" evidence="7">
    <location>
        <begin position="57"/>
        <end position="70"/>
    </location>
</feature>
<feature type="compositionally biased region" description="Basic and acidic residues" evidence="7">
    <location>
        <begin position="382"/>
        <end position="393"/>
    </location>
</feature>
<dbReference type="EMBL" id="CP059267">
    <property type="protein sequence ID" value="QLQ77859.1"/>
    <property type="molecule type" value="Genomic_DNA"/>
</dbReference>
<gene>
    <name evidence="6" type="primary">TDA11</name>
    <name evidence="8" type="ORF">HG537_0A01060</name>
</gene>
<organism evidence="8 9">
    <name type="scientific">Torulaspora globosa</name>
    <dbReference type="NCBI Taxonomy" id="48254"/>
    <lineage>
        <taxon>Eukaryota</taxon>
        <taxon>Fungi</taxon>
        <taxon>Dikarya</taxon>
        <taxon>Ascomycota</taxon>
        <taxon>Saccharomycotina</taxon>
        <taxon>Saccharomycetes</taxon>
        <taxon>Saccharomycetales</taxon>
        <taxon>Saccharomycetaceae</taxon>
        <taxon>Torulaspora</taxon>
    </lineage>
</organism>
<evidence type="ECO:0000256" key="6">
    <source>
        <dbReference type="RuleBase" id="RU362140"/>
    </source>
</evidence>
<proteinExistence type="inferred from homology"/>
<feature type="coiled-coil region" evidence="6">
    <location>
        <begin position="152"/>
        <end position="186"/>
    </location>
</feature>
<evidence type="ECO:0000313" key="9">
    <source>
        <dbReference type="Proteomes" id="UP000510647"/>
    </source>
</evidence>
<dbReference type="InterPro" id="IPR031388">
    <property type="entry name" value="Tda11"/>
</dbReference>
<protein>
    <recommendedName>
        <fullName evidence="3 6">Topoisomerase I damage affected protein 11</fullName>
    </recommendedName>
</protein>
<dbReference type="Pfam" id="PF17084">
    <property type="entry name" value="TDA11"/>
    <property type="match status" value="2"/>
</dbReference>
<feature type="region of interest" description="Disordered" evidence="7">
    <location>
        <begin position="338"/>
        <end position="367"/>
    </location>
</feature>
<dbReference type="Proteomes" id="UP000510647">
    <property type="component" value="Chromosome 1"/>
</dbReference>
<evidence type="ECO:0000256" key="3">
    <source>
        <dbReference type="ARBA" id="ARBA00014140"/>
    </source>
</evidence>
<keyword evidence="9" id="KW-1185">Reference proteome</keyword>
<dbReference type="OrthoDB" id="4036304at2759"/>
<keyword evidence="5 6" id="KW-0175">Coiled coil</keyword>
<dbReference type="GO" id="GO:0005737">
    <property type="term" value="C:cytoplasm"/>
    <property type="evidence" value="ECO:0007669"/>
    <property type="project" value="UniProtKB-SubCell"/>
</dbReference>
<feature type="compositionally biased region" description="Basic and acidic residues" evidence="7">
    <location>
        <begin position="295"/>
        <end position="312"/>
    </location>
</feature>
<evidence type="ECO:0000256" key="1">
    <source>
        <dbReference type="ARBA" id="ARBA00004496"/>
    </source>
</evidence>
<evidence type="ECO:0000313" key="8">
    <source>
        <dbReference type="EMBL" id="QLQ77859.1"/>
    </source>
</evidence>
<evidence type="ECO:0000256" key="7">
    <source>
        <dbReference type="SAM" id="MobiDB-lite"/>
    </source>
</evidence>
<evidence type="ECO:0000256" key="2">
    <source>
        <dbReference type="ARBA" id="ARBA00008382"/>
    </source>
</evidence>
<accession>A0A7H9HKK7</accession>
<comment type="subcellular location">
    <subcellularLocation>
        <location evidence="1 6">Cytoplasm</location>
    </subcellularLocation>
</comment>
<name>A0A7H9HKK7_9SACH</name>
<evidence type="ECO:0000256" key="4">
    <source>
        <dbReference type="ARBA" id="ARBA00022490"/>
    </source>
</evidence>
<feature type="region of interest" description="Disordered" evidence="7">
    <location>
        <begin position="18"/>
        <end position="70"/>
    </location>
</feature>
<feature type="region of interest" description="Disordered" evidence="7">
    <location>
        <begin position="287"/>
        <end position="313"/>
    </location>
</feature>
<dbReference type="AlphaFoldDB" id="A0A7H9HKK7"/>
<evidence type="ECO:0000256" key="5">
    <source>
        <dbReference type="ARBA" id="ARBA00023054"/>
    </source>
</evidence>
<sequence>MNKFDEFIAATDKDLQVDTSTRVSSGSSSLPAVTSPGRRVSRGSISRKRDLHEGTKTYGQSTPQRLSQQDHPLKDFEEQSLNGSVVKRPANGLNKRRSLIQPIVAPKTPEGRRKFNASAPTTLMVDRSYHGRNRSGSNSSFRSSAADIDGMMSTLLQNLANKELEILDAKRRIEELKKQLASEDILYQERLKDLQELKEKVSNHFHKATSNNISPTTDRVRTDLREEEQAEIRQGHGVSHPVRNTATYNDAPARENRPSVWSKSLAIFNQFDQIIQNELERSLNWEEQPSTAAQQKERHQSDNEVQSRKQNEETVSVTKSLWNFVSDMKYGLLGIEEESDSQQQNESFNDNEVISLGSSGPAVNDNRLKFVGGEMSAEEEEASKNVEMKDMPT</sequence>
<reference evidence="8 9" key="1">
    <citation type="submission" date="2020-06" db="EMBL/GenBank/DDBJ databases">
        <title>The yeast mating-type switching endonuclease HO is a domesticated member of an unorthodox homing genetic element family.</title>
        <authorList>
            <person name="Coughlan A.Y."/>
            <person name="Lombardi L."/>
            <person name="Braun-Galleani S."/>
            <person name="Martos A.R."/>
            <person name="Galeote V."/>
            <person name="Bigey F."/>
            <person name="Dequin S."/>
            <person name="Byrne K.P."/>
            <person name="Wolfe K.H."/>
        </authorList>
    </citation>
    <scope>NUCLEOTIDE SEQUENCE [LARGE SCALE GENOMIC DNA]</scope>
    <source>
        <strain evidence="8 9">CBS2947</strain>
    </source>
</reference>
<feature type="region of interest" description="Disordered" evidence="7">
    <location>
        <begin position="232"/>
        <end position="256"/>
    </location>
</feature>
<comment type="similarity">
    <text evidence="2 6">Belongs to the TDA11 family.</text>
</comment>
<feature type="region of interest" description="Disordered" evidence="7">
    <location>
        <begin position="374"/>
        <end position="393"/>
    </location>
</feature>